<dbReference type="InterPro" id="IPR036770">
    <property type="entry name" value="Ankyrin_rpt-contain_sf"/>
</dbReference>
<feature type="region of interest" description="Disordered" evidence="4">
    <location>
        <begin position="1"/>
        <end position="45"/>
    </location>
</feature>
<protein>
    <submittedName>
        <fullName evidence="5">Uncharacterized protein</fullName>
    </submittedName>
</protein>
<dbReference type="STRING" id="112090.W4G6A9"/>
<name>W4G6A9_APHAT</name>
<dbReference type="SMART" id="SM00248">
    <property type="entry name" value="ANK"/>
    <property type="match status" value="3"/>
</dbReference>
<dbReference type="OrthoDB" id="10254927at2759"/>
<dbReference type="GeneID" id="20813019"/>
<organism evidence="5">
    <name type="scientific">Aphanomyces astaci</name>
    <name type="common">Crayfish plague agent</name>
    <dbReference type="NCBI Taxonomy" id="112090"/>
    <lineage>
        <taxon>Eukaryota</taxon>
        <taxon>Sar</taxon>
        <taxon>Stramenopiles</taxon>
        <taxon>Oomycota</taxon>
        <taxon>Saprolegniomycetes</taxon>
        <taxon>Saprolegniales</taxon>
        <taxon>Verrucalvaceae</taxon>
        <taxon>Aphanomyces</taxon>
    </lineage>
</organism>
<accession>W4G6A9</accession>
<feature type="repeat" description="ANK" evidence="3">
    <location>
        <begin position="353"/>
        <end position="377"/>
    </location>
</feature>
<evidence type="ECO:0000256" key="4">
    <source>
        <dbReference type="SAM" id="MobiDB-lite"/>
    </source>
</evidence>
<keyword evidence="2 3" id="KW-0040">ANK repeat</keyword>
<dbReference type="PANTHER" id="PTHR24201">
    <property type="entry name" value="ANK_REP_REGION DOMAIN-CONTAINING PROTEIN"/>
    <property type="match status" value="1"/>
</dbReference>
<keyword evidence="1" id="KW-0677">Repeat</keyword>
<dbReference type="PROSITE" id="PS50297">
    <property type="entry name" value="ANK_REP_REGION"/>
    <property type="match status" value="2"/>
</dbReference>
<dbReference type="InterPro" id="IPR050776">
    <property type="entry name" value="Ank_Repeat/CDKN_Inhibitor"/>
</dbReference>
<dbReference type="AlphaFoldDB" id="W4G6A9"/>
<gene>
    <name evidence="5" type="ORF">H257_11023</name>
</gene>
<feature type="compositionally biased region" description="Low complexity" evidence="4">
    <location>
        <begin position="30"/>
        <end position="45"/>
    </location>
</feature>
<feature type="region of interest" description="Disordered" evidence="4">
    <location>
        <begin position="257"/>
        <end position="282"/>
    </location>
</feature>
<feature type="compositionally biased region" description="Basic and acidic residues" evidence="4">
    <location>
        <begin position="265"/>
        <end position="282"/>
    </location>
</feature>
<dbReference type="Gene3D" id="1.25.40.20">
    <property type="entry name" value="Ankyrin repeat-containing domain"/>
    <property type="match status" value="1"/>
</dbReference>
<dbReference type="PROSITE" id="PS50088">
    <property type="entry name" value="ANK_REPEAT"/>
    <property type="match status" value="2"/>
</dbReference>
<dbReference type="EMBL" id="KI913144">
    <property type="protein sequence ID" value="ETV74468.1"/>
    <property type="molecule type" value="Genomic_DNA"/>
</dbReference>
<dbReference type="InterPro" id="IPR002110">
    <property type="entry name" value="Ankyrin_rpt"/>
</dbReference>
<dbReference type="VEuPathDB" id="FungiDB:H257_11023"/>
<dbReference type="SUPFAM" id="SSF48403">
    <property type="entry name" value="Ankyrin repeat"/>
    <property type="match status" value="1"/>
</dbReference>
<evidence type="ECO:0000256" key="3">
    <source>
        <dbReference type="PROSITE-ProRule" id="PRU00023"/>
    </source>
</evidence>
<proteinExistence type="predicted"/>
<evidence type="ECO:0000256" key="2">
    <source>
        <dbReference type="ARBA" id="ARBA00023043"/>
    </source>
</evidence>
<feature type="repeat" description="ANK" evidence="3">
    <location>
        <begin position="319"/>
        <end position="351"/>
    </location>
</feature>
<sequence length="414" mass="43917">MSTTPISLVDVANDSRQDVPRKATQERSGVEAVESVAAAPPVGNAVNKRPTLMDVAKDNTMPASSSLMQVAASTPSTTTSTTAPSLMSVAAAPPKTLLSTVDVAAPRKSLVASVASTSSDPSALVAVAHNLRQDPTSTFGKSVKVTDVAAKMDKERDVEITAALHASSVAVRAENDQVAKQVLPQLVKDVKQQVETKIAKAVLIETAAEVQRDQARAKAVLQACAVEVKKEVPAVLSSPSPTYSQDYEDEVVEAVKATKQGGRNDNQRDVEGPAEVERTATSSDKGHREFLVAVFRGNMQKLRAMIESDGDLVHATDQHGWNGLHWAASQGHGDVLKFLLQIGAVAHAAEPVNLWSPLHVAVIRAHVPCVKLLLDHGGAAVSVTQKDVYGDRPIDCAVNLTGRLRTQMLALLER</sequence>
<reference evidence="5" key="1">
    <citation type="submission" date="2013-12" db="EMBL/GenBank/DDBJ databases">
        <title>The Genome Sequence of Aphanomyces astaci APO3.</title>
        <authorList>
            <consortium name="The Broad Institute Genomics Platform"/>
            <person name="Russ C."/>
            <person name="Tyler B."/>
            <person name="van West P."/>
            <person name="Dieguez-Uribeondo J."/>
            <person name="Young S.K."/>
            <person name="Zeng Q."/>
            <person name="Gargeya S."/>
            <person name="Fitzgerald M."/>
            <person name="Abouelleil A."/>
            <person name="Alvarado L."/>
            <person name="Chapman S.B."/>
            <person name="Gainer-Dewar J."/>
            <person name="Goldberg J."/>
            <person name="Griggs A."/>
            <person name="Gujja S."/>
            <person name="Hansen M."/>
            <person name="Howarth C."/>
            <person name="Imamovic A."/>
            <person name="Ireland A."/>
            <person name="Larimer J."/>
            <person name="McCowan C."/>
            <person name="Murphy C."/>
            <person name="Pearson M."/>
            <person name="Poon T.W."/>
            <person name="Priest M."/>
            <person name="Roberts A."/>
            <person name="Saif S."/>
            <person name="Shea T."/>
            <person name="Sykes S."/>
            <person name="Wortman J."/>
            <person name="Nusbaum C."/>
            <person name="Birren B."/>
        </authorList>
    </citation>
    <scope>NUCLEOTIDE SEQUENCE [LARGE SCALE GENOMIC DNA]</scope>
    <source>
        <strain evidence="5">APO3</strain>
    </source>
</reference>
<evidence type="ECO:0000256" key="1">
    <source>
        <dbReference type="ARBA" id="ARBA00022737"/>
    </source>
</evidence>
<evidence type="ECO:0000313" key="5">
    <source>
        <dbReference type="EMBL" id="ETV74468.1"/>
    </source>
</evidence>
<feature type="compositionally biased region" description="Basic and acidic residues" evidence="4">
    <location>
        <begin position="13"/>
        <end position="29"/>
    </location>
</feature>
<dbReference type="RefSeq" id="XP_009836126.1">
    <property type="nucleotide sequence ID" value="XM_009837824.1"/>
</dbReference>
<dbReference type="Pfam" id="PF00023">
    <property type="entry name" value="Ank"/>
    <property type="match status" value="2"/>
</dbReference>